<dbReference type="Proteomes" id="UP000269721">
    <property type="component" value="Unassembled WGS sequence"/>
</dbReference>
<evidence type="ECO:0000256" key="2">
    <source>
        <dbReference type="SAM" id="SignalP"/>
    </source>
</evidence>
<reference evidence="4" key="1">
    <citation type="journal article" date="2018" name="Nat. Microbiol.">
        <title>Leveraging single-cell genomics to expand the fungal tree of life.</title>
        <authorList>
            <person name="Ahrendt S.R."/>
            <person name="Quandt C.A."/>
            <person name="Ciobanu D."/>
            <person name="Clum A."/>
            <person name="Salamov A."/>
            <person name="Andreopoulos B."/>
            <person name="Cheng J.F."/>
            <person name="Woyke T."/>
            <person name="Pelin A."/>
            <person name="Henrissat B."/>
            <person name="Reynolds N.K."/>
            <person name="Benny G.L."/>
            <person name="Smith M.E."/>
            <person name="James T.Y."/>
            <person name="Grigoriev I.V."/>
        </authorList>
    </citation>
    <scope>NUCLEOTIDE SEQUENCE [LARGE SCALE GENOMIC DNA]</scope>
</reference>
<evidence type="ECO:0000313" key="4">
    <source>
        <dbReference type="Proteomes" id="UP000269721"/>
    </source>
</evidence>
<keyword evidence="4" id="KW-1185">Reference proteome</keyword>
<evidence type="ECO:0000256" key="1">
    <source>
        <dbReference type="SAM" id="MobiDB-lite"/>
    </source>
</evidence>
<organism evidence="3 4">
    <name type="scientific">Blyttiomyces helicus</name>
    <dbReference type="NCBI Taxonomy" id="388810"/>
    <lineage>
        <taxon>Eukaryota</taxon>
        <taxon>Fungi</taxon>
        <taxon>Fungi incertae sedis</taxon>
        <taxon>Chytridiomycota</taxon>
        <taxon>Chytridiomycota incertae sedis</taxon>
        <taxon>Chytridiomycetes</taxon>
        <taxon>Chytridiomycetes incertae sedis</taxon>
        <taxon>Blyttiomyces</taxon>
    </lineage>
</organism>
<gene>
    <name evidence="3" type="ORF">BDK51DRAFT_32851</name>
</gene>
<feature type="compositionally biased region" description="Basic and acidic residues" evidence="1">
    <location>
        <begin position="112"/>
        <end position="121"/>
    </location>
</feature>
<feature type="signal peptide" evidence="2">
    <location>
        <begin position="1"/>
        <end position="23"/>
    </location>
</feature>
<feature type="chain" id="PRO_5020722226" evidence="2">
    <location>
        <begin position="24"/>
        <end position="231"/>
    </location>
</feature>
<protein>
    <submittedName>
        <fullName evidence="3">Uncharacterized protein</fullName>
    </submittedName>
</protein>
<sequence>MLFKIKWALSMLAVIPLATSVLSAPVDVPEKETDLDQLVQPEMGSDRESLEPCQASLRPETPPRKRTWDLSAIHLTCLSVFHQQKTRTADSPLPSDVVCRCTSWTPSDFKRRASKYLEDPTPRPPEPPTNRAHLHTRSNPTLIMDFKWGLSVLSAPADAAEKRKVYKVIHGKCIITSGLKAGNESKQYLIARAATVGGIGKMRYKGEKAAMCLADGVEKEKVFKGEIHAAP</sequence>
<proteinExistence type="predicted"/>
<accession>A0A4P9W8N2</accession>
<keyword evidence="2" id="KW-0732">Signal</keyword>
<dbReference type="AlphaFoldDB" id="A0A4P9W8N2"/>
<evidence type="ECO:0000313" key="3">
    <source>
        <dbReference type="EMBL" id="RKO87823.1"/>
    </source>
</evidence>
<feature type="region of interest" description="Disordered" evidence="1">
    <location>
        <begin position="112"/>
        <end position="137"/>
    </location>
</feature>
<dbReference type="EMBL" id="KZ997138">
    <property type="protein sequence ID" value="RKO87823.1"/>
    <property type="molecule type" value="Genomic_DNA"/>
</dbReference>
<feature type="region of interest" description="Disordered" evidence="1">
    <location>
        <begin position="43"/>
        <end position="63"/>
    </location>
</feature>
<name>A0A4P9W8N2_9FUNG</name>